<evidence type="ECO:0000256" key="3">
    <source>
        <dbReference type="ARBA" id="ARBA00022989"/>
    </source>
</evidence>
<evidence type="ECO:0000313" key="7">
    <source>
        <dbReference type="EMBL" id="MCK7613801.1"/>
    </source>
</evidence>
<evidence type="ECO:0000256" key="4">
    <source>
        <dbReference type="ARBA" id="ARBA00023136"/>
    </source>
</evidence>
<dbReference type="EMBL" id="JALNMJ010000011">
    <property type="protein sequence ID" value="MCK7613801.1"/>
    <property type="molecule type" value="Genomic_DNA"/>
</dbReference>
<evidence type="ECO:0000313" key="8">
    <source>
        <dbReference type="Proteomes" id="UP001431221"/>
    </source>
</evidence>
<feature type="transmembrane region" description="Helical" evidence="5">
    <location>
        <begin position="78"/>
        <end position="99"/>
    </location>
</feature>
<comment type="subcellular location">
    <subcellularLocation>
        <location evidence="1">Membrane</location>
        <topology evidence="1">Multi-pass membrane protein</topology>
    </subcellularLocation>
</comment>
<feature type="domain" description="Ferric oxidoreductase" evidence="6">
    <location>
        <begin position="48"/>
        <end position="162"/>
    </location>
</feature>
<evidence type="ECO:0000256" key="2">
    <source>
        <dbReference type="ARBA" id="ARBA00022692"/>
    </source>
</evidence>
<protein>
    <submittedName>
        <fullName evidence="7">Ferric reductase-like transmembrane domain-containing protein</fullName>
    </submittedName>
</protein>
<organism evidence="7 8">
    <name type="scientific">Roseibium sediminicola</name>
    <dbReference type="NCBI Taxonomy" id="2933272"/>
    <lineage>
        <taxon>Bacteria</taxon>
        <taxon>Pseudomonadati</taxon>
        <taxon>Pseudomonadota</taxon>
        <taxon>Alphaproteobacteria</taxon>
        <taxon>Hyphomicrobiales</taxon>
        <taxon>Stappiaceae</taxon>
        <taxon>Roseibium</taxon>
    </lineage>
</organism>
<keyword evidence="8" id="KW-1185">Reference proteome</keyword>
<accession>A0ABT0GWI9</accession>
<keyword evidence="4 5" id="KW-0472">Membrane</keyword>
<keyword evidence="3 5" id="KW-1133">Transmembrane helix</keyword>
<reference evidence="7" key="1">
    <citation type="submission" date="2022-04" db="EMBL/GenBank/DDBJ databases">
        <title>Roseibium sp. CAU 1639 isolated from mud.</title>
        <authorList>
            <person name="Kim W."/>
        </authorList>
    </citation>
    <scope>NUCLEOTIDE SEQUENCE</scope>
    <source>
        <strain evidence="7">CAU 1639</strain>
    </source>
</reference>
<dbReference type="InterPro" id="IPR013130">
    <property type="entry name" value="Fe3_Rdtase_TM_dom"/>
</dbReference>
<dbReference type="Pfam" id="PF01794">
    <property type="entry name" value="Ferric_reduct"/>
    <property type="match status" value="1"/>
</dbReference>
<evidence type="ECO:0000256" key="1">
    <source>
        <dbReference type="ARBA" id="ARBA00004141"/>
    </source>
</evidence>
<sequence length="204" mass="22168">MRRPPERALRPLLIWMAVVLLILLPLALAAFSPLLQWRQPVYIAAGFAGIIAMSLLLLQPLLAGGLLPGLDGPRGRRLHRWTGACLVTALFLHVAGLFVTSPPDVIDALLFRSPTPFSAWGVIAMAAVLATTLLAVLRRRLRVSPRTWRRAHVVLALVIVIGSAVHALLIEGTMEWVTKVGLCLAVVGATAKVAVGLRLWRRQV</sequence>
<dbReference type="Proteomes" id="UP001431221">
    <property type="component" value="Unassembled WGS sequence"/>
</dbReference>
<feature type="transmembrane region" description="Helical" evidence="5">
    <location>
        <begin position="41"/>
        <end position="66"/>
    </location>
</feature>
<name>A0ABT0GWI9_9HYPH</name>
<evidence type="ECO:0000259" key="6">
    <source>
        <dbReference type="Pfam" id="PF01794"/>
    </source>
</evidence>
<feature type="transmembrane region" description="Helical" evidence="5">
    <location>
        <begin position="119"/>
        <end position="137"/>
    </location>
</feature>
<feature type="transmembrane region" description="Helical" evidence="5">
    <location>
        <begin position="149"/>
        <end position="170"/>
    </location>
</feature>
<comment type="caution">
    <text evidence="7">The sequence shown here is derived from an EMBL/GenBank/DDBJ whole genome shotgun (WGS) entry which is preliminary data.</text>
</comment>
<gene>
    <name evidence="7" type="ORF">M0H32_16660</name>
</gene>
<evidence type="ECO:0000256" key="5">
    <source>
        <dbReference type="SAM" id="Phobius"/>
    </source>
</evidence>
<keyword evidence="2 5" id="KW-0812">Transmembrane</keyword>
<feature type="transmembrane region" description="Helical" evidence="5">
    <location>
        <begin position="176"/>
        <end position="200"/>
    </location>
</feature>
<proteinExistence type="predicted"/>
<feature type="transmembrane region" description="Helical" evidence="5">
    <location>
        <begin position="12"/>
        <end position="35"/>
    </location>
</feature>